<feature type="region of interest" description="Disordered" evidence="1">
    <location>
        <begin position="1"/>
        <end position="64"/>
    </location>
</feature>
<gene>
    <name evidence="2" type="ORF">Sangu_0833000</name>
</gene>
<reference evidence="2" key="1">
    <citation type="submission" date="2020-06" db="EMBL/GenBank/DDBJ databases">
        <authorList>
            <person name="Li T."/>
            <person name="Hu X."/>
            <person name="Zhang T."/>
            <person name="Song X."/>
            <person name="Zhang H."/>
            <person name="Dai N."/>
            <person name="Sheng W."/>
            <person name="Hou X."/>
            <person name="Wei L."/>
        </authorList>
    </citation>
    <scope>NUCLEOTIDE SEQUENCE</scope>
    <source>
        <strain evidence="2">G01</strain>
        <tissue evidence="2">Leaf</tissue>
    </source>
</reference>
<protein>
    <submittedName>
        <fullName evidence="2">Uncharacterized protein</fullName>
    </submittedName>
</protein>
<dbReference type="EMBL" id="JACGWK010000004">
    <property type="protein sequence ID" value="KAL0359836.1"/>
    <property type="molecule type" value="Genomic_DNA"/>
</dbReference>
<dbReference type="AlphaFoldDB" id="A0AAW2PWG1"/>
<feature type="compositionally biased region" description="Polar residues" evidence="1">
    <location>
        <begin position="51"/>
        <end position="64"/>
    </location>
</feature>
<organism evidence="2">
    <name type="scientific">Sesamum angustifolium</name>
    <dbReference type="NCBI Taxonomy" id="2727405"/>
    <lineage>
        <taxon>Eukaryota</taxon>
        <taxon>Viridiplantae</taxon>
        <taxon>Streptophyta</taxon>
        <taxon>Embryophyta</taxon>
        <taxon>Tracheophyta</taxon>
        <taxon>Spermatophyta</taxon>
        <taxon>Magnoliopsida</taxon>
        <taxon>eudicotyledons</taxon>
        <taxon>Gunneridae</taxon>
        <taxon>Pentapetalae</taxon>
        <taxon>asterids</taxon>
        <taxon>lamiids</taxon>
        <taxon>Lamiales</taxon>
        <taxon>Pedaliaceae</taxon>
        <taxon>Sesamum</taxon>
    </lineage>
</organism>
<evidence type="ECO:0000313" key="2">
    <source>
        <dbReference type="EMBL" id="KAL0359836.1"/>
    </source>
</evidence>
<evidence type="ECO:0000256" key="1">
    <source>
        <dbReference type="SAM" id="MobiDB-lite"/>
    </source>
</evidence>
<proteinExistence type="predicted"/>
<comment type="caution">
    <text evidence="2">The sequence shown here is derived from an EMBL/GenBank/DDBJ whole genome shotgun (WGS) entry which is preliminary data.</text>
</comment>
<sequence length="81" mass="8793">MFARNTATGGIARLSAHPPTGFQTASLGDDEHMTGGNSGSRRSREDYEDTIFSQSQPMSTPDGYFSNTDAKLYITLSTRRG</sequence>
<name>A0AAW2PWG1_9LAMI</name>
<accession>A0AAW2PWG1</accession>
<reference evidence="2" key="2">
    <citation type="journal article" date="2024" name="Plant">
        <title>Genomic evolution and insights into agronomic trait innovations of Sesamum species.</title>
        <authorList>
            <person name="Miao H."/>
            <person name="Wang L."/>
            <person name="Qu L."/>
            <person name="Liu H."/>
            <person name="Sun Y."/>
            <person name="Le M."/>
            <person name="Wang Q."/>
            <person name="Wei S."/>
            <person name="Zheng Y."/>
            <person name="Lin W."/>
            <person name="Duan Y."/>
            <person name="Cao H."/>
            <person name="Xiong S."/>
            <person name="Wang X."/>
            <person name="Wei L."/>
            <person name="Li C."/>
            <person name="Ma Q."/>
            <person name="Ju M."/>
            <person name="Zhao R."/>
            <person name="Li G."/>
            <person name="Mu C."/>
            <person name="Tian Q."/>
            <person name="Mei H."/>
            <person name="Zhang T."/>
            <person name="Gao T."/>
            <person name="Zhang H."/>
        </authorList>
    </citation>
    <scope>NUCLEOTIDE SEQUENCE</scope>
    <source>
        <strain evidence="2">G01</strain>
    </source>
</reference>